<proteinExistence type="predicted"/>
<keyword evidence="1" id="KW-0472">Membrane</keyword>
<gene>
    <name evidence="2" type="ORF">COV10_04855</name>
</gene>
<dbReference type="Proteomes" id="UP000228767">
    <property type="component" value="Unassembled WGS sequence"/>
</dbReference>
<comment type="caution">
    <text evidence="2">The sequence shown here is derived from an EMBL/GenBank/DDBJ whole genome shotgun (WGS) entry which is preliminary data.</text>
</comment>
<evidence type="ECO:0000256" key="1">
    <source>
        <dbReference type="SAM" id="Phobius"/>
    </source>
</evidence>
<keyword evidence="1" id="KW-1133">Transmembrane helix</keyword>
<accession>A0A2H0RD25</accession>
<protein>
    <submittedName>
        <fullName evidence="2">Uncharacterized protein</fullName>
    </submittedName>
</protein>
<dbReference type="AlphaFoldDB" id="A0A2H0RD25"/>
<keyword evidence="1" id="KW-0812">Transmembrane</keyword>
<evidence type="ECO:0000313" key="3">
    <source>
        <dbReference type="Proteomes" id="UP000228767"/>
    </source>
</evidence>
<name>A0A2H0RD25_9BACT</name>
<dbReference type="Gene3D" id="2.60.40.10">
    <property type="entry name" value="Immunoglobulins"/>
    <property type="match status" value="1"/>
</dbReference>
<feature type="transmembrane region" description="Helical" evidence="1">
    <location>
        <begin position="7"/>
        <end position="27"/>
    </location>
</feature>
<dbReference type="InterPro" id="IPR013783">
    <property type="entry name" value="Ig-like_fold"/>
</dbReference>
<dbReference type="EMBL" id="PCYI01000030">
    <property type="protein sequence ID" value="PIR44439.1"/>
    <property type="molecule type" value="Genomic_DNA"/>
</dbReference>
<sequence length="127" mass="14021">MTILSPRLLKMASFGAMGALLLLYGYFQLRDVFYGPRLTMSGLSTSDTGAETITLTGVSTDIASLTVNGRRIFTDTDGNFSEKIILLDGYNVLEVRATDKLARTRTERIEVVRRELPRETVAVGGER</sequence>
<organism evidence="2 3">
    <name type="scientific">Candidatus Vogelbacteria bacterium CG10_big_fil_rev_8_21_14_0_10_51_16</name>
    <dbReference type="NCBI Taxonomy" id="1975045"/>
    <lineage>
        <taxon>Bacteria</taxon>
        <taxon>Candidatus Vogeliibacteriota</taxon>
    </lineage>
</organism>
<evidence type="ECO:0000313" key="2">
    <source>
        <dbReference type="EMBL" id="PIR44439.1"/>
    </source>
</evidence>
<dbReference type="Pfam" id="PF09136">
    <property type="entry name" value="Glucodextran_B"/>
    <property type="match status" value="1"/>
</dbReference>
<reference evidence="2 3" key="1">
    <citation type="submission" date="2017-09" db="EMBL/GenBank/DDBJ databases">
        <title>Depth-based differentiation of microbial function through sediment-hosted aquifers and enrichment of novel symbionts in the deep terrestrial subsurface.</title>
        <authorList>
            <person name="Probst A.J."/>
            <person name="Ladd B."/>
            <person name="Jarett J.K."/>
            <person name="Geller-Mcgrath D.E."/>
            <person name="Sieber C.M."/>
            <person name="Emerson J.B."/>
            <person name="Anantharaman K."/>
            <person name="Thomas B.C."/>
            <person name="Malmstrom R."/>
            <person name="Stieglmeier M."/>
            <person name="Klingl A."/>
            <person name="Woyke T."/>
            <person name="Ryan C.M."/>
            <person name="Banfield J.F."/>
        </authorList>
    </citation>
    <scope>NUCLEOTIDE SEQUENCE [LARGE SCALE GENOMIC DNA]</scope>
    <source>
        <strain evidence="2">CG10_big_fil_rev_8_21_14_0_10_51_16</strain>
    </source>
</reference>